<organism evidence="6 7">
    <name type="scientific">Edaphobacillus lindanitolerans</name>
    <dbReference type="NCBI Taxonomy" id="550447"/>
    <lineage>
        <taxon>Bacteria</taxon>
        <taxon>Bacillati</taxon>
        <taxon>Bacillota</taxon>
        <taxon>Bacilli</taxon>
        <taxon>Bacillales</taxon>
        <taxon>Bacillaceae</taxon>
        <taxon>Edaphobacillus</taxon>
    </lineage>
</organism>
<dbReference type="GO" id="GO:0043856">
    <property type="term" value="F:anti-sigma factor antagonist activity"/>
    <property type="evidence" value="ECO:0007669"/>
    <property type="project" value="InterPro"/>
</dbReference>
<evidence type="ECO:0000256" key="2">
    <source>
        <dbReference type="ARBA" id="ARBA00022553"/>
    </source>
</evidence>
<keyword evidence="2" id="KW-0597">Phosphoprotein</keyword>
<evidence type="ECO:0000256" key="3">
    <source>
        <dbReference type="ARBA" id="ARBA00024670"/>
    </source>
</evidence>
<dbReference type="InterPro" id="IPR003658">
    <property type="entry name" value="Anti-sigma_ant"/>
</dbReference>
<dbReference type="InterPro" id="IPR002645">
    <property type="entry name" value="STAS_dom"/>
</dbReference>
<sequence>MNLQVDLREENSVQHFKVVGEIDAFTAPALRERLSDFASQQELQAEIDLSDVEYMDSTGLGVFVGFFKQVKENGGHVKITGLSNRLKRLFDITGLNEVMDIETQKDEGGLDDATV</sequence>
<dbReference type="AlphaFoldDB" id="A0A1U7PS75"/>
<evidence type="ECO:0000313" key="7">
    <source>
        <dbReference type="Proteomes" id="UP000187550"/>
    </source>
</evidence>
<dbReference type="NCBIfam" id="TIGR00377">
    <property type="entry name" value="ant_ant_sig"/>
    <property type="match status" value="1"/>
</dbReference>
<dbReference type="OrthoDB" id="9793697at2"/>
<evidence type="ECO:0000259" key="5">
    <source>
        <dbReference type="PROSITE" id="PS50801"/>
    </source>
</evidence>
<dbReference type="InterPro" id="IPR036513">
    <property type="entry name" value="STAS_dom_sf"/>
</dbReference>
<dbReference type="PANTHER" id="PTHR33495">
    <property type="entry name" value="ANTI-SIGMA FACTOR ANTAGONIST TM_1081-RELATED-RELATED"/>
    <property type="match status" value="1"/>
</dbReference>
<dbReference type="EMBL" id="FTPL01000003">
    <property type="protein sequence ID" value="SIT89657.1"/>
    <property type="molecule type" value="Genomic_DNA"/>
</dbReference>
<evidence type="ECO:0000256" key="1">
    <source>
        <dbReference type="ARBA" id="ARBA00009013"/>
    </source>
</evidence>
<reference evidence="7" key="1">
    <citation type="submission" date="2017-01" db="EMBL/GenBank/DDBJ databases">
        <authorList>
            <person name="Varghese N."/>
            <person name="Submissions S."/>
        </authorList>
    </citation>
    <scope>NUCLEOTIDE SEQUENCE [LARGE SCALE GENOMIC DNA]</scope>
    <source>
        <strain evidence="7">MNA4</strain>
    </source>
</reference>
<dbReference type="Pfam" id="PF01740">
    <property type="entry name" value="STAS"/>
    <property type="match status" value="1"/>
</dbReference>
<gene>
    <name evidence="6" type="ORF">SAMN05428946_2452</name>
</gene>
<evidence type="ECO:0000256" key="4">
    <source>
        <dbReference type="RuleBase" id="RU003749"/>
    </source>
</evidence>
<keyword evidence="7" id="KW-1185">Reference proteome</keyword>
<dbReference type="Proteomes" id="UP000187550">
    <property type="component" value="Unassembled WGS sequence"/>
</dbReference>
<dbReference type="Gene3D" id="3.30.750.24">
    <property type="entry name" value="STAS domain"/>
    <property type="match status" value="1"/>
</dbReference>
<protein>
    <recommendedName>
        <fullName evidence="4">Anti-sigma factor antagonist</fullName>
    </recommendedName>
</protein>
<accession>A0A1U7PS75</accession>
<evidence type="ECO:0000313" key="6">
    <source>
        <dbReference type="EMBL" id="SIT89657.1"/>
    </source>
</evidence>
<feature type="domain" description="STAS" evidence="5">
    <location>
        <begin position="3"/>
        <end position="115"/>
    </location>
</feature>
<dbReference type="PROSITE" id="PS50801">
    <property type="entry name" value="STAS"/>
    <property type="match status" value="1"/>
</dbReference>
<comment type="similarity">
    <text evidence="1 4">Belongs to the anti-sigma-factor antagonist family.</text>
</comment>
<dbReference type="PANTHER" id="PTHR33495:SF9">
    <property type="entry name" value="ANTI-SIGMA-B FACTOR ANTAGONIST"/>
    <property type="match status" value="1"/>
</dbReference>
<comment type="function">
    <text evidence="3">Positive regulator of sigma-B activity. Non-phosphorylated RsbV binds to RsbW, preventing its association with sigma-B. When phosphorylated, releases RsbW, which is then free to complex with and inactivate sigma-B.</text>
</comment>
<dbReference type="CDD" id="cd07043">
    <property type="entry name" value="STAS_anti-anti-sigma_factors"/>
    <property type="match status" value="1"/>
</dbReference>
<name>A0A1U7PS75_9BACI</name>
<dbReference type="RefSeq" id="WP_076759223.1">
    <property type="nucleotide sequence ID" value="NZ_FTPL01000003.1"/>
</dbReference>
<proteinExistence type="inferred from homology"/>
<dbReference type="SUPFAM" id="SSF52091">
    <property type="entry name" value="SpoIIaa-like"/>
    <property type="match status" value="1"/>
</dbReference>
<dbReference type="STRING" id="550447.SAMN05428946_2452"/>